<feature type="transmembrane region" description="Helical" evidence="6">
    <location>
        <begin position="370"/>
        <end position="390"/>
    </location>
</feature>
<feature type="transmembrane region" description="Helical" evidence="6">
    <location>
        <begin position="37"/>
        <end position="58"/>
    </location>
</feature>
<proteinExistence type="predicted"/>
<keyword evidence="2" id="KW-1003">Cell membrane</keyword>
<feature type="transmembrane region" description="Helical" evidence="6">
    <location>
        <begin position="156"/>
        <end position="175"/>
    </location>
</feature>
<keyword evidence="8" id="KW-1185">Reference proteome</keyword>
<reference evidence="8" key="1">
    <citation type="submission" date="2023-07" db="EMBL/GenBank/DDBJ databases">
        <title>The carbon used by Thiothrix.</title>
        <authorList>
            <person name="Chen L."/>
        </authorList>
    </citation>
    <scope>NUCLEOTIDE SEQUENCE [LARGE SCALE GENOMIC DNA]</scope>
</reference>
<dbReference type="PANTHER" id="PTHR30250:SF26">
    <property type="entry name" value="PSMA PROTEIN"/>
    <property type="match status" value="1"/>
</dbReference>
<comment type="subcellular location">
    <subcellularLocation>
        <location evidence="1">Cell membrane</location>
        <topology evidence="1">Multi-pass membrane protein</topology>
    </subcellularLocation>
</comment>
<dbReference type="EMBL" id="JAYMYJ010000090">
    <property type="protein sequence ID" value="MEB4591167.1"/>
    <property type="molecule type" value="Genomic_DNA"/>
</dbReference>
<evidence type="ECO:0000256" key="1">
    <source>
        <dbReference type="ARBA" id="ARBA00004651"/>
    </source>
</evidence>
<organism evidence="7 8">
    <name type="scientific">Candidatus Thiothrix phosphatis</name>
    <dbReference type="NCBI Taxonomy" id="3112415"/>
    <lineage>
        <taxon>Bacteria</taxon>
        <taxon>Pseudomonadati</taxon>
        <taxon>Pseudomonadota</taxon>
        <taxon>Gammaproteobacteria</taxon>
        <taxon>Thiotrichales</taxon>
        <taxon>Thiotrichaceae</taxon>
        <taxon>Thiothrix</taxon>
    </lineage>
</organism>
<keyword evidence="3 6" id="KW-0812">Transmembrane</keyword>
<feature type="transmembrane region" description="Helical" evidence="6">
    <location>
        <begin position="79"/>
        <end position="104"/>
    </location>
</feature>
<accession>A0ABU6CX93</accession>
<keyword evidence="4 6" id="KW-1133">Transmembrane helix</keyword>
<dbReference type="RefSeq" id="WP_324694570.1">
    <property type="nucleotide sequence ID" value="NZ_JAYMYJ010000090.1"/>
</dbReference>
<feature type="transmembrane region" description="Helical" evidence="6">
    <location>
        <begin position="307"/>
        <end position="331"/>
    </location>
</feature>
<sequence>MKNVQRNVVFSVVGYALPLLAALATIPFMVSKLGTEFYGLYVICVSLIGFMTLVDLGVGQSIIKYVAAYEATGQQAKVAPVLNVSLLVYVALGAVSVVLLYALAPMLAAHLYGDPYKQMLAQKVLRITTLPLFFSYLNQFYLNVCKAYHRFDVPAVIHNLGNLGGIAVATALLLADFSLVGVMWGYVAVQALALASGYIASHKVLPAGIHPYPVFDRVIFDEIVSFSFYTFMGNFFSSLTTRADKLLIGLVIGTEAVTYYQIPFTIAQMANGIIHTLAQIAFPRFSEMSSLNDKEGLLALYRKVSEAMFLISMVLAVMMITVGGDFLGLWISPEFAAKAGPTLQIIAAYFFLHSNTVAGYWVLQGSGQAKLTALIGMVGMTAYFIGIYYLGGKYSYNGVAFALFLLLSAVPLQYMWINRYIGHSCINYLAQVLMFGLLGYGLVCGLELFNQQLNNSLLEIIADAVLMLLMLAFGLWIILGGGKAGSGKTGLPA</sequence>
<evidence type="ECO:0000313" key="8">
    <source>
        <dbReference type="Proteomes" id="UP001308005"/>
    </source>
</evidence>
<gene>
    <name evidence="7" type="ORF">VSS37_09275</name>
</gene>
<keyword evidence="5 6" id="KW-0472">Membrane</keyword>
<dbReference type="PANTHER" id="PTHR30250">
    <property type="entry name" value="PST FAMILY PREDICTED COLANIC ACID TRANSPORTER"/>
    <property type="match status" value="1"/>
</dbReference>
<comment type="caution">
    <text evidence="7">The sequence shown here is derived from an EMBL/GenBank/DDBJ whole genome shotgun (WGS) entry which is preliminary data.</text>
</comment>
<evidence type="ECO:0000256" key="5">
    <source>
        <dbReference type="ARBA" id="ARBA00023136"/>
    </source>
</evidence>
<evidence type="ECO:0000256" key="6">
    <source>
        <dbReference type="SAM" id="Phobius"/>
    </source>
</evidence>
<feature type="transmembrane region" description="Helical" evidence="6">
    <location>
        <begin position="124"/>
        <end position="144"/>
    </location>
</feature>
<name>A0ABU6CX93_9GAMM</name>
<reference evidence="7 8" key="2">
    <citation type="submission" date="2024-01" db="EMBL/GenBank/DDBJ databases">
        <authorList>
            <person name="Xie X."/>
        </authorList>
    </citation>
    <scope>NUCLEOTIDE SEQUENCE [LARGE SCALE GENOMIC DNA]</scope>
    <source>
        <strain evidence="7">SCUT-1</strain>
    </source>
</reference>
<feature type="transmembrane region" description="Helical" evidence="6">
    <location>
        <begin position="12"/>
        <end position="31"/>
    </location>
</feature>
<evidence type="ECO:0000256" key="4">
    <source>
        <dbReference type="ARBA" id="ARBA00022989"/>
    </source>
</evidence>
<feature type="transmembrane region" description="Helical" evidence="6">
    <location>
        <begin position="396"/>
        <end position="416"/>
    </location>
</feature>
<evidence type="ECO:0000256" key="2">
    <source>
        <dbReference type="ARBA" id="ARBA00022475"/>
    </source>
</evidence>
<evidence type="ECO:0000256" key="3">
    <source>
        <dbReference type="ARBA" id="ARBA00022692"/>
    </source>
</evidence>
<feature type="transmembrane region" description="Helical" evidence="6">
    <location>
        <begin position="428"/>
        <end position="448"/>
    </location>
</feature>
<evidence type="ECO:0000313" key="7">
    <source>
        <dbReference type="EMBL" id="MEB4591167.1"/>
    </source>
</evidence>
<dbReference type="Pfam" id="PF13440">
    <property type="entry name" value="Polysacc_synt_3"/>
    <property type="match status" value="1"/>
</dbReference>
<feature type="transmembrane region" description="Helical" evidence="6">
    <location>
        <begin position="460"/>
        <end position="479"/>
    </location>
</feature>
<dbReference type="InterPro" id="IPR050833">
    <property type="entry name" value="Poly_Biosynth_Transport"/>
</dbReference>
<dbReference type="Proteomes" id="UP001308005">
    <property type="component" value="Unassembled WGS sequence"/>
</dbReference>
<feature type="transmembrane region" description="Helical" evidence="6">
    <location>
        <begin position="343"/>
        <end position="363"/>
    </location>
</feature>
<protein>
    <submittedName>
        <fullName evidence="7">Oligosaccharide flippase family protein</fullName>
    </submittedName>
</protein>